<feature type="region of interest" description="Disordered" evidence="1">
    <location>
        <begin position="201"/>
        <end position="222"/>
    </location>
</feature>
<gene>
    <name evidence="2" type="ORF">BJ508DRAFT_328914</name>
</gene>
<feature type="region of interest" description="Disordered" evidence="1">
    <location>
        <begin position="274"/>
        <end position="293"/>
    </location>
</feature>
<dbReference type="OrthoDB" id="9994905at2759"/>
<evidence type="ECO:0000313" key="2">
    <source>
        <dbReference type="EMBL" id="RPA78737.1"/>
    </source>
</evidence>
<evidence type="ECO:0008006" key="4">
    <source>
        <dbReference type="Google" id="ProtNLM"/>
    </source>
</evidence>
<proteinExistence type="predicted"/>
<feature type="region of interest" description="Disordered" evidence="1">
    <location>
        <begin position="43"/>
        <end position="70"/>
    </location>
</feature>
<organism evidence="2 3">
    <name type="scientific">Ascobolus immersus RN42</name>
    <dbReference type="NCBI Taxonomy" id="1160509"/>
    <lineage>
        <taxon>Eukaryota</taxon>
        <taxon>Fungi</taxon>
        <taxon>Dikarya</taxon>
        <taxon>Ascomycota</taxon>
        <taxon>Pezizomycotina</taxon>
        <taxon>Pezizomycetes</taxon>
        <taxon>Pezizales</taxon>
        <taxon>Ascobolaceae</taxon>
        <taxon>Ascobolus</taxon>
    </lineage>
</organism>
<dbReference type="STRING" id="1160509.A0A3N4HZW6"/>
<feature type="compositionally biased region" description="Polar residues" evidence="1">
    <location>
        <begin position="274"/>
        <end position="284"/>
    </location>
</feature>
<sequence>MADSAARLKTKRSKGAGLAEPFESMTFHVPSKYRARPSLAALPDSGYRTRSQRDLKTNLKSSPSRYTLSEGREQVNVEVACGREGGGGGCYYMDGPYENQEIYGTMPPLQPSNRKLVRPESTNRLRKKAAARKKVSIPGLNEEFIAMSMRQKGKRDSGSSTENTSPIDYIGMSRSTLTGTYSAASTRESYTRTPSRLTLNDNKRTASRLTLTESRTETSSDFTTSNLTNILFTEPPKPSLTKTNHPTTKFVEEFNVLAKKHGLQPMPTTFQAEPYQQSVSSAPSEKSDENILPDQSRSRKFLSRFLKRSTSLKAKANPKVVEFKNRRVSMGDITAIGKGKKDTLKGMHLEDIIRLGGVCEFVLPKKYTPGRLFVPTCFHAAGTYIYNNGMSAPGLFKATGNPVVVWSLYDYYQRQLVDSKGVYEQGVTLAALPTKLQYSVNDVATLLKKLISGIPGGLLGSTAVFHALYNVHTFLFTPDLTLEELSKLKSRMIALAISSLNLHFRLSMICQVFGLLKAITDATEPTNRKNQILNQAETFTLLKDDSFAVAFAPLLLGDKYNNVIIKDPSEDRGGLQVLPSVTPTAAHKGSNSSRKSAHGLFKRNTAVEDAAKLEEEKLRRCALVVNMMLEEWEGIVKELRKLDSLRITAKEYIVPGFEPEMLDREDSPEPVEQDTIRARSRANSFHRDRDAALRDTPEDRANGTRSRAYSDVRDARKSMDTPMGRARAKSTNQMLANEEDAQRPAGGFRGPTRGKQTRFEDTPPEREQLIVVEHKTPPDNDRLRRKRSSPSPNYVLFDDASSTDGSIDEPLLRTPPFGNINKTTTIRPVHSPIYSPNYQLLEDELLGEPFVFREAEKIVFEKAQTPQTKIVHIQPGQTTPPGAKQMFQIHEDGPGGPAELDQFPEPTHRRPVPNSKSSSHLSSKSRASLKSRASQLSINTATSSVLKRSIARPLPTPPIRSPEKKKSERVLQPAPAKSINRTPSRLESFLADTNPQGQHQSTPIKPSSSSTTPSKSIVSSSSKLPEPPTSPTALYAEVLRLQSLVDAKTREADAVRTELELARNLAKTGVLQMAVKEEREEKKVWMHRAGWARGVMEGGAFTVPEIRQTGTPRAGGGLMPPLMEQRSVLERPRPVAGRAGWA</sequence>
<feature type="compositionally biased region" description="Low complexity" evidence="1">
    <location>
        <begin position="1001"/>
        <end position="1023"/>
    </location>
</feature>
<feature type="compositionally biased region" description="Low complexity" evidence="1">
    <location>
        <begin position="915"/>
        <end position="937"/>
    </location>
</feature>
<accession>A0A3N4HZW6</accession>
<evidence type="ECO:0000256" key="1">
    <source>
        <dbReference type="SAM" id="MobiDB-lite"/>
    </source>
</evidence>
<feature type="region of interest" description="Disordered" evidence="1">
    <location>
        <begin position="1"/>
        <end position="21"/>
    </location>
</feature>
<protein>
    <recommendedName>
        <fullName evidence="4">Rho-GAP domain-containing protein</fullName>
    </recommendedName>
</protein>
<feature type="region of interest" description="Disordered" evidence="1">
    <location>
        <begin position="660"/>
        <end position="812"/>
    </location>
</feature>
<evidence type="ECO:0000313" key="3">
    <source>
        <dbReference type="Proteomes" id="UP000275078"/>
    </source>
</evidence>
<name>A0A3N4HZW6_ASCIM</name>
<dbReference type="Gene3D" id="1.10.555.10">
    <property type="entry name" value="Rho GTPase activation protein"/>
    <property type="match status" value="1"/>
</dbReference>
<reference evidence="2 3" key="1">
    <citation type="journal article" date="2018" name="Nat. Ecol. Evol.">
        <title>Pezizomycetes genomes reveal the molecular basis of ectomycorrhizal truffle lifestyle.</title>
        <authorList>
            <person name="Murat C."/>
            <person name="Payen T."/>
            <person name="Noel B."/>
            <person name="Kuo A."/>
            <person name="Morin E."/>
            <person name="Chen J."/>
            <person name="Kohler A."/>
            <person name="Krizsan K."/>
            <person name="Balestrini R."/>
            <person name="Da Silva C."/>
            <person name="Montanini B."/>
            <person name="Hainaut M."/>
            <person name="Levati E."/>
            <person name="Barry K.W."/>
            <person name="Belfiori B."/>
            <person name="Cichocki N."/>
            <person name="Clum A."/>
            <person name="Dockter R.B."/>
            <person name="Fauchery L."/>
            <person name="Guy J."/>
            <person name="Iotti M."/>
            <person name="Le Tacon F."/>
            <person name="Lindquist E.A."/>
            <person name="Lipzen A."/>
            <person name="Malagnac F."/>
            <person name="Mello A."/>
            <person name="Molinier V."/>
            <person name="Miyauchi S."/>
            <person name="Poulain J."/>
            <person name="Riccioni C."/>
            <person name="Rubini A."/>
            <person name="Sitrit Y."/>
            <person name="Splivallo R."/>
            <person name="Traeger S."/>
            <person name="Wang M."/>
            <person name="Zifcakova L."/>
            <person name="Wipf D."/>
            <person name="Zambonelli A."/>
            <person name="Paolocci F."/>
            <person name="Nowrousian M."/>
            <person name="Ottonello S."/>
            <person name="Baldrian P."/>
            <person name="Spatafora J.W."/>
            <person name="Henrissat B."/>
            <person name="Nagy L.G."/>
            <person name="Aury J.M."/>
            <person name="Wincker P."/>
            <person name="Grigoriev I.V."/>
            <person name="Bonfante P."/>
            <person name="Martin F.M."/>
        </authorList>
    </citation>
    <scope>NUCLEOTIDE SEQUENCE [LARGE SCALE GENOMIC DNA]</scope>
    <source>
        <strain evidence="2 3">RN42</strain>
    </source>
</reference>
<dbReference type="SUPFAM" id="SSF48350">
    <property type="entry name" value="GTPase activation domain, GAP"/>
    <property type="match status" value="1"/>
</dbReference>
<feature type="compositionally biased region" description="Polar residues" evidence="1">
    <location>
        <begin position="58"/>
        <end position="67"/>
    </location>
</feature>
<feature type="compositionally biased region" description="Basic and acidic residues" evidence="1">
    <location>
        <begin position="757"/>
        <end position="782"/>
    </location>
</feature>
<dbReference type="AlphaFoldDB" id="A0A3N4HZW6"/>
<feature type="compositionally biased region" description="Polar residues" evidence="1">
    <location>
        <begin position="979"/>
        <end position="1000"/>
    </location>
</feature>
<keyword evidence="3" id="KW-1185">Reference proteome</keyword>
<feature type="compositionally biased region" description="Low complexity" evidence="1">
    <location>
        <begin position="207"/>
        <end position="220"/>
    </location>
</feature>
<dbReference type="InterPro" id="IPR008936">
    <property type="entry name" value="Rho_GTPase_activation_prot"/>
</dbReference>
<feature type="region of interest" description="Disordered" evidence="1">
    <location>
        <begin position="874"/>
        <end position="1029"/>
    </location>
</feature>
<feature type="compositionally biased region" description="Basic and acidic residues" evidence="1">
    <location>
        <begin position="685"/>
        <end position="719"/>
    </location>
</feature>
<dbReference type="EMBL" id="ML119707">
    <property type="protein sequence ID" value="RPA78737.1"/>
    <property type="molecule type" value="Genomic_DNA"/>
</dbReference>
<feature type="region of interest" description="Disordered" evidence="1">
    <location>
        <begin position="150"/>
        <end position="171"/>
    </location>
</feature>
<dbReference type="Proteomes" id="UP000275078">
    <property type="component" value="Unassembled WGS sequence"/>
</dbReference>